<dbReference type="RefSeq" id="WP_017028005.1">
    <property type="nucleotide sequence ID" value="NZ_CP016177.1"/>
</dbReference>
<gene>
    <name evidence="2" type="ORF">A6E01_03945</name>
</gene>
<evidence type="ECO:0000313" key="3">
    <source>
        <dbReference type="Proteomes" id="UP000092018"/>
    </source>
</evidence>
<sequence length="133" mass="14576">MNNKFSLSLLTVLLSSVAVSANASVKLGMGVDQGLGMNLKLDDTFNIFAGNNGMAFDYHVLRGNLSASTPLSYFVGVGGYYEWDDDFGMRVPVGLDWSFASNWNLYGHVNPEVQFHRKAKFKVGAGFGVSYKF</sequence>
<dbReference type="Proteomes" id="UP000092018">
    <property type="component" value="Chromosome 1"/>
</dbReference>
<dbReference type="KEGG" id="vbr:A6E01_03945"/>
<name>A0AAN0XTS1_9VIBR</name>
<protein>
    <recommendedName>
        <fullName evidence="4">Outer membrane protein beta-barrel domain-containing protein</fullName>
    </recommendedName>
</protein>
<evidence type="ECO:0000313" key="2">
    <source>
        <dbReference type="EMBL" id="ANO32401.1"/>
    </source>
</evidence>
<feature type="signal peptide" evidence="1">
    <location>
        <begin position="1"/>
        <end position="23"/>
    </location>
</feature>
<reference evidence="2 3" key="1">
    <citation type="submission" date="2016-06" db="EMBL/GenBank/DDBJ databases">
        <title>Adaptive Radiation by Waves of Gene Transfer Leads to Fine-Scale Resource Partitioning in Marine Microbes.</title>
        <authorList>
            <person name="Hehemann J.-H."/>
            <person name="Arevalo P."/>
            <person name="Datta M.S."/>
            <person name="Yu X."/>
            <person name="Corzett C."/>
            <person name="Henschel A."/>
            <person name="Preheim S.P."/>
            <person name="Timberlake S."/>
            <person name="Alm E.J."/>
            <person name="Polz M.F."/>
        </authorList>
    </citation>
    <scope>NUCLEOTIDE SEQUENCE [LARGE SCALE GENOMIC DNA]</scope>
    <source>
        <strain evidence="2 3">FF50</strain>
    </source>
</reference>
<feature type="chain" id="PRO_5042853911" description="Outer membrane protein beta-barrel domain-containing protein" evidence="1">
    <location>
        <begin position="24"/>
        <end position="133"/>
    </location>
</feature>
<dbReference type="AlphaFoldDB" id="A0AAN0XTS1"/>
<evidence type="ECO:0008006" key="4">
    <source>
        <dbReference type="Google" id="ProtNLM"/>
    </source>
</evidence>
<proteinExistence type="predicted"/>
<keyword evidence="1" id="KW-0732">Signal</keyword>
<accession>A0AAN0XTS1</accession>
<dbReference type="EMBL" id="CP016177">
    <property type="protein sequence ID" value="ANO32401.1"/>
    <property type="molecule type" value="Genomic_DNA"/>
</dbReference>
<organism evidence="2 3">
    <name type="scientific">Vibrio breoganii</name>
    <dbReference type="NCBI Taxonomy" id="553239"/>
    <lineage>
        <taxon>Bacteria</taxon>
        <taxon>Pseudomonadati</taxon>
        <taxon>Pseudomonadota</taxon>
        <taxon>Gammaproteobacteria</taxon>
        <taxon>Vibrionales</taxon>
        <taxon>Vibrionaceae</taxon>
        <taxon>Vibrio</taxon>
    </lineage>
</organism>
<evidence type="ECO:0000256" key="1">
    <source>
        <dbReference type="SAM" id="SignalP"/>
    </source>
</evidence>